<dbReference type="PROSITE" id="PS00995">
    <property type="entry name" value="TCP1_3"/>
    <property type="match status" value="1"/>
</dbReference>
<dbReference type="CDD" id="cd03337">
    <property type="entry name" value="TCP1_gamma"/>
    <property type="match status" value="1"/>
</dbReference>
<dbReference type="EMBL" id="BNJQ01000013">
    <property type="protein sequence ID" value="GHP06561.1"/>
    <property type="molecule type" value="Genomic_DNA"/>
</dbReference>
<dbReference type="GO" id="GO:0005524">
    <property type="term" value="F:ATP binding"/>
    <property type="evidence" value="ECO:0007669"/>
    <property type="project" value="UniProtKB-KW"/>
</dbReference>
<dbReference type="AlphaFoldDB" id="A0A830HLW5"/>
<dbReference type="PROSITE" id="PS00750">
    <property type="entry name" value="TCP1_1"/>
    <property type="match status" value="1"/>
</dbReference>
<comment type="caution">
    <text evidence="12">The sequence shown here is derived from an EMBL/GenBank/DDBJ whole genome shotgun (WGS) entry which is preliminary data.</text>
</comment>
<dbReference type="Gene3D" id="1.10.560.10">
    <property type="entry name" value="GroEL-like equatorial domain"/>
    <property type="match status" value="2"/>
</dbReference>
<dbReference type="GO" id="GO:0005832">
    <property type="term" value="C:chaperonin-containing T-complex"/>
    <property type="evidence" value="ECO:0007669"/>
    <property type="project" value="UniProtKB-ARBA"/>
</dbReference>
<organism evidence="12 13">
    <name type="scientific">Pycnococcus provasolii</name>
    <dbReference type="NCBI Taxonomy" id="41880"/>
    <lineage>
        <taxon>Eukaryota</taxon>
        <taxon>Viridiplantae</taxon>
        <taxon>Chlorophyta</taxon>
        <taxon>Pseudoscourfieldiophyceae</taxon>
        <taxon>Pseudoscourfieldiales</taxon>
        <taxon>Pycnococcaceae</taxon>
        <taxon>Pycnococcus</taxon>
    </lineage>
</organism>
<comment type="function">
    <text evidence="8">Molecular chaperone; assists the folding of proteins upon ATP hydrolysis. Known to play a role, in vitro, in the folding of actin and tubulin.</text>
</comment>
<evidence type="ECO:0000313" key="13">
    <source>
        <dbReference type="Proteomes" id="UP000660262"/>
    </source>
</evidence>
<dbReference type="InterPro" id="IPR002423">
    <property type="entry name" value="Cpn60/GroEL/TCP-1"/>
</dbReference>
<dbReference type="NCBIfam" id="NF041083">
    <property type="entry name" value="thermosome_beta"/>
    <property type="match status" value="1"/>
</dbReference>
<feature type="region of interest" description="Disordered" evidence="11">
    <location>
        <begin position="472"/>
        <end position="497"/>
    </location>
</feature>
<dbReference type="SUPFAM" id="SSF48592">
    <property type="entry name" value="GroEL equatorial domain-like"/>
    <property type="match status" value="1"/>
</dbReference>
<reference evidence="12" key="1">
    <citation type="submission" date="2020-10" db="EMBL/GenBank/DDBJ databases">
        <title>Unveiling of a novel bifunctional photoreceptor, Dualchrome1, isolated from a cosmopolitan green alga.</title>
        <authorList>
            <person name="Suzuki S."/>
            <person name="Kawachi M."/>
        </authorList>
    </citation>
    <scope>NUCLEOTIDE SEQUENCE</scope>
    <source>
        <strain evidence="12">NIES 2893</strain>
    </source>
</reference>
<dbReference type="GO" id="GO:0016887">
    <property type="term" value="F:ATP hydrolysis activity"/>
    <property type="evidence" value="ECO:0007669"/>
    <property type="project" value="InterPro"/>
</dbReference>
<dbReference type="Gene3D" id="3.50.7.10">
    <property type="entry name" value="GroEL"/>
    <property type="match status" value="1"/>
</dbReference>
<evidence type="ECO:0000256" key="1">
    <source>
        <dbReference type="ARBA" id="ARBA00004496"/>
    </source>
</evidence>
<evidence type="ECO:0000256" key="3">
    <source>
        <dbReference type="ARBA" id="ARBA00017187"/>
    </source>
</evidence>
<dbReference type="InterPro" id="IPR027410">
    <property type="entry name" value="TCP-1-like_intermed_sf"/>
</dbReference>
<evidence type="ECO:0000256" key="6">
    <source>
        <dbReference type="ARBA" id="ARBA00022840"/>
    </source>
</evidence>
<dbReference type="PROSITE" id="PS00751">
    <property type="entry name" value="TCP1_2"/>
    <property type="match status" value="1"/>
</dbReference>
<dbReference type="SUPFAM" id="SSF52029">
    <property type="entry name" value="GroEL apical domain-like"/>
    <property type="match status" value="1"/>
</dbReference>
<comment type="similarity">
    <text evidence="2 9">Belongs to the TCP-1 chaperonin family.</text>
</comment>
<evidence type="ECO:0000256" key="10">
    <source>
        <dbReference type="RuleBase" id="RU004191"/>
    </source>
</evidence>
<dbReference type="PRINTS" id="PR00304">
    <property type="entry name" value="TCOMPLEXTCP1"/>
</dbReference>
<sequence>MQAPVMVLNTSTRRETGRRAQLGNIAAAKQVADIIRTTLGPRAMLKMLLDAQGGIVLTNDGNAILREIDVSHPAAKSMIELSRTQDEEVGDGTTSVIILAGEMLHLSEQFIEKHIHPTVIARGYFRALDDVVKAIDKLSFPVDVEDRTQMLNIVQTCIGTKFTNRFGPIMAELALDAVLTVRQDKGEGRQPEVDIKKYAKVEKIPGGDITDCRVLKGVMFNKDVVVPGRMARTIKNPRILLLDCPLEYKKGENQTNVEIMKEEDWATLLQMEEDWIANTVEQIAAFKPDLVITEKGCSDLACHFLTKKGISAIRRMRKTDNNRVARACGATIVHRPEEIQESDIGTGAGLFEVTKIGDEFFAFVVDCADPKACSIVLRGASKDVLNEVERNLHDAMGVARNVVLDPRLLPGGGAVEMAVSHALSESASSVSGVEQWPYKAVGEALEVIPRTLCQNCGANVIRTMTKLRSQHAAASGSGAGSDGTARDGHTMGIDGNTGEITDMKQLGVWEPYAVKVQTIKTAVESAVLLLRIDDIVSGLKNKGGPGMGAPKKSQIDDGENVDSNMALAE</sequence>
<dbReference type="InterPro" id="IPR027413">
    <property type="entry name" value="GROEL-like_equatorial_sf"/>
</dbReference>
<dbReference type="InterPro" id="IPR054827">
    <property type="entry name" value="thermosome_alpha"/>
</dbReference>
<evidence type="ECO:0000256" key="11">
    <source>
        <dbReference type="SAM" id="MobiDB-lite"/>
    </source>
</evidence>
<evidence type="ECO:0000256" key="8">
    <source>
        <dbReference type="ARBA" id="ARBA00024677"/>
    </source>
</evidence>
<evidence type="ECO:0000256" key="2">
    <source>
        <dbReference type="ARBA" id="ARBA00008020"/>
    </source>
</evidence>
<keyword evidence="7 9" id="KW-0143">Chaperone</keyword>
<accession>A0A830HLW5</accession>
<evidence type="ECO:0000256" key="4">
    <source>
        <dbReference type="ARBA" id="ARBA00022490"/>
    </source>
</evidence>
<dbReference type="SUPFAM" id="SSF54849">
    <property type="entry name" value="GroEL-intermediate domain like"/>
    <property type="match status" value="1"/>
</dbReference>
<dbReference type="GO" id="GO:0140662">
    <property type="term" value="F:ATP-dependent protein folding chaperone"/>
    <property type="evidence" value="ECO:0007669"/>
    <property type="project" value="InterPro"/>
</dbReference>
<dbReference type="NCBIfam" id="TIGR02344">
    <property type="entry name" value="chap_CCT_gamma"/>
    <property type="match status" value="1"/>
</dbReference>
<dbReference type="Gene3D" id="3.30.260.10">
    <property type="entry name" value="TCP-1-like chaperonin intermediate domain"/>
    <property type="match status" value="1"/>
</dbReference>
<feature type="region of interest" description="Disordered" evidence="11">
    <location>
        <begin position="541"/>
        <end position="569"/>
    </location>
</feature>
<evidence type="ECO:0000256" key="7">
    <source>
        <dbReference type="ARBA" id="ARBA00023186"/>
    </source>
</evidence>
<keyword evidence="6 9" id="KW-0067">ATP-binding</keyword>
<keyword evidence="4" id="KW-0963">Cytoplasm</keyword>
<comment type="subcellular location">
    <subcellularLocation>
        <location evidence="1">Cytoplasm</location>
    </subcellularLocation>
</comment>
<dbReference type="FunFam" id="3.50.7.10:FF:000005">
    <property type="entry name" value="T-complex protein 1 subunit gamma"/>
    <property type="match status" value="1"/>
</dbReference>
<dbReference type="GO" id="GO:0051082">
    <property type="term" value="F:unfolded protein binding"/>
    <property type="evidence" value="ECO:0007669"/>
    <property type="project" value="InterPro"/>
</dbReference>
<dbReference type="Proteomes" id="UP000660262">
    <property type="component" value="Unassembled WGS sequence"/>
</dbReference>
<dbReference type="InterPro" id="IPR027409">
    <property type="entry name" value="GroEL-like_apical_dom_sf"/>
</dbReference>
<gene>
    <name evidence="12" type="ORF">PPROV_000530600</name>
</gene>
<protein>
    <recommendedName>
        <fullName evidence="3 10">T-complex protein 1 subunit gamma</fullName>
    </recommendedName>
</protein>
<dbReference type="Pfam" id="PF00118">
    <property type="entry name" value="Cpn60_TCP1"/>
    <property type="match status" value="1"/>
</dbReference>
<dbReference type="NCBIfam" id="NF041082">
    <property type="entry name" value="thermosome_alpha"/>
    <property type="match status" value="1"/>
</dbReference>
<evidence type="ECO:0000256" key="9">
    <source>
        <dbReference type="RuleBase" id="RU004187"/>
    </source>
</evidence>
<dbReference type="InterPro" id="IPR053374">
    <property type="entry name" value="TCP-1_chaperonin"/>
</dbReference>
<dbReference type="PANTHER" id="PTHR11353">
    <property type="entry name" value="CHAPERONIN"/>
    <property type="match status" value="1"/>
</dbReference>
<evidence type="ECO:0000313" key="12">
    <source>
        <dbReference type="EMBL" id="GHP06561.1"/>
    </source>
</evidence>
<evidence type="ECO:0000256" key="5">
    <source>
        <dbReference type="ARBA" id="ARBA00022741"/>
    </source>
</evidence>
<keyword evidence="13" id="KW-1185">Reference proteome</keyword>
<dbReference type="InterPro" id="IPR017998">
    <property type="entry name" value="Chaperone_TCP-1"/>
</dbReference>
<dbReference type="OrthoDB" id="10248520at2759"/>
<keyword evidence="5 9" id="KW-0547">Nucleotide-binding</keyword>
<name>A0A830HLW5_9CHLO</name>
<dbReference type="InterPro" id="IPR012719">
    <property type="entry name" value="Chap_CCT_gamma"/>
</dbReference>
<proteinExistence type="inferred from homology"/>
<dbReference type="InterPro" id="IPR002194">
    <property type="entry name" value="Chaperonin_TCP-1_CS"/>
</dbReference>
<dbReference type="FunFam" id="1.10.560.10:FF:000085">
    <property type="entry name" value="T-complex protein 1 subunit gamma"/>
    <property type="match status" value="1"/>
</dbReference>